<evidence type="ECO:0000313" key="18">
    <source>
        <dbReference type="EMBL" id="GBG64182.1"/>
    </source>
</evidence>
<evidence type="ECO:0000256" key="10">
    <source>
        <dbReference type="ARBA" id="ARBA00038367"/>
    </source>
</evidence>
<feature type="domain" description="Enolpyruvate transferase" evidence="17">
    <location>
        <begin position="371"/>
        <end position="595"/>
    </location>
</feature>
<dbReference type="PANTHER" id="PTHR43783:SF1">
    <property type="entry name" value="UDP-N-ACETYLGLUCOSAMINE 1-CARBOXYVINYLTRANSFERASE"/>
    <property type="match status" value="1"/>
</dbReference>
<keyword evidence="8" id="KW-0131">Cell cycle</keyword>
<evidence type="ECO:0000256" key="8">
    <source>
        <dbReference type="ARBA" id="ARBA00023306"/>
    </source>
</evidence>
<accession>A0A388K298</accession>
<keyword evidence="3" id="KW-0963">Cytoplasm</keyword>
<evidence type="ECO:0000256" key="16">
    <source>
        <dbReference type="SAM" id="MobiDB-lite"/>
    </source>
</evidence>
<dbReference type="GO" id="GO:0019277">
    <property type="term" value="P:UDP-N-acetylgalactosamine biosynthetic process"/>
    <property type="evidence" value="ECO:0007669"/>
    <property type="project" value="InterPro"/>
</dbReference>
<dbReference type="Proteomes" id="UP000265515">
    <property type="component" value="Unassembled WGS sequence"/>
</dbReference>
<dbReference type="Gramene" id="GBG64182">
    <property type="protein sequence ID" value="GBG64182"/>
    <property type="gene ID" value="CBR_g40882"/>
</dbReference>
<keyword evidence="5" id="KW-0808">Transferase</keyword>
<dbReference type="GO" id="GO:0071555">
    <property type="term" value="P:cell wall organization"/>
    <property type="evidence" value="ECO:0007669"/>
    <property type="project" value="UniProtKB-KW"/>
</dbReference>
<evidence type="ECO:0000256" key="2">
    <source>
        <dbReference type="ARBA" id="ARBA00004752"/>
    </source>
</evidence>
<evidence type="ECO:0000256" key="5">
    <source>
        <dbReference type="ARBA" id="ARBA00022679"/>
    </source>
</evidence>
<evidence type="ECO:0000256" key="15">
    <source>
        <dbReference type="ARBA" id="ARBA00047527"/>
    </source>
</evidence>
<evidence type="ECO:0000256" key="3">
    <source>
        <dbReference type="ARBA" id="ARBA00022490"/>
    </source>
</evidence>
<keyword evidence="7" id="KW-0573">Peptidoglycan synthesis</keyword>
<dbReference type="Pfam" id="PF00275">
    <property type="entry name" value="EPSP_synthase"/>
    <property type="match status" value="1"/>
</dbReference>
<protein>
    <recommendedName>
        <fullName evidence="12">UDP-N-acetylglucosamine 1-carboxyvinyltransferase</fullName>
        <ecNumber evidence="11">2.5.1.7</ecNumber>
    </recommendedName>
    <alternativeName>
        <fullName evidence="13">Enoylpyruvate transferase</fullName>
    </alternativeName>
    <alternativeName>
        <fullName evidence="14">UDP-N-acetylglucosamine enolpyruvyl transferase</fullName>
    </alternativeName>
</protein>
<proteinExistence type="inferred from homology"/>
<dbReference type="Gene3D" id="3.65.10.10">
    <property type="entry name" value="Enolpyruvate transferase domain"/>
    <property type="match status" value="2"/>
</dbReference>
<comment type="catalytic activity">
    <reaction evidence="15">
        <text>phosphoenolpyruvate + UDP-N-acetyl-alpha-D-glucosamine = UDP-N-acetyl-3-O-(1-carboxyvinyl)-alpha-D-glucosamine + phosphate</text>
        <dbReference type="Rhea" id="RHEA:18681"/>
        <dbReference type="ChEBI" id="CHEBI:43474"/>
        <dbReference type="ChEBI" id="CHEBI:57705"/>
        <dbReference type="ChEBI" id="CHEBI:58702"/>
        <dbReference type="ChEBI" id="CHEBI:68483"/>
        <dbReference type="EC" id="2.5.1.7"/>
    </reaction>
</comment>
<keyword evidence="6" id="KW-0133">Cell shape</keyword>
<name>A0A388K298_CHABU</name>
<feature type="compositionally biased region" description="Low complexity" evidence="16">
    <location>
        <begin position="198"/>
        <end position="216"/>
    </location>
</feature>
<evidence type="ECO:0000313" key="19">
    <source>
        <dbReference type="Proteomes" id="UP000265515"/>
    </source>
</evidence>
<dbReference type="InterPro" id="IPR001986">
    <property type="entry name" value="Enolpyruvate_Tfrase_dom"/>
</dbReference>
<evidence type="ECO:0000256" key="7">
    <source>
        <dbReference type="ARBA" id="ARBA00022984"/>
    </source>
</evidence>
<comment type="subcellular location">
    <subcellularLocation>
        <location evidence="1">Cytoplasm</location>
    </subcellularLocation>
</comment>
<comment type="similarity">
    <text evidence="10">Belongs to the EPSP synthase family. MurA subfamily.</text>
</comment>
<keyword evidence="19" id="KW-1185">Reference proteome</keyword>
<organism evidence="18 19">
    <name type="scientific">Chara braunii</name>
    <name type="common">Braun's stonewort</name>
    <dbReference type="NCBI Taxonomy" id="69332"/>
    <lineage>
        <taxon>Eukaryota</taxon>
        <taxon>Viridiplantae</taxon>
        <taxon>Streptophyta</taxon>
        <taxon>Charophyceae</taxon>
        <taxon>Charales</taxon>
        <taxon>Characeae</taxon>
        <taxon>Chara</taxon>
    </lineage>
</organism>
<dbReference type="GO" id="GO:0051301">
    <property type="term" value="P:cell division"/>
    <property type="evidence" value="ECO:0007669"/>
    <property type="project" value="UniProtKB-KW"/>
</dbReference>
<evidence type="ECO:0000256" key="9">
    <source>
        <dbReference type="ARBA" id="ARBA00023316"/>
    </source>
</evidence>
<dbReference type="EMBL" id="BFEA01000047">
    <property type="protein sequence ID" value="GBG64182.1"/>
    <property type="molecule type" value="Genomic_DNA"/>
</dbReference>
<evidence type="ECO:0000256" key="13">
    <source>
        <dbReference type="ARBA" id="ARBA00042443"/>
    </source>
</evidence>
<evidence type="ECO:0000256" key="14">
    <source>
        <dbReference type="ARBA" id="ARBA00042842"/>
    </source>
</evidence>
<evidence type="ECO:0000256" key="11">
    <source>
        <dbReference type="ARBA" id="ARBA00039108"/>
    </source>
</evidence>
<dbReference type="PANTHER" id="PTHR43783">
    <property type="entry name" value="UDP-N-ACETYLGLUCOSAMINE 1-CARBOXYVINYLTRANSFERASE"/>
    <property type="match status" value="1"/>
</dbReference>
<dbReference type="SUPFAM" id="SSF55205">
    <property type="entry name" value="EPT/RTPC-like"/>
    <property type="match status" value="1"/>
</dbReference>
<comment type="caution">
    <text evidence="18">The sequence shown here is derived from an EMBL/GenBank/DDBJ whole genome shotgun (WGS) entry which is preliminary data.</text>
</comment>
<dbReference type="InterPro" id="IPR036968">
    <property type="entry name" value="Enolpyruvate_Tfrase_sf"/>
</dbReference>
<dbReference type="OrthoDB" id="1718875at2759"/>
<feature type="region of interest" description="Disordered" evidence="16">
    <location>
        <begin position="175"/>
        <end position="216"/>
    </location>
</feature>
<keyword evidence="4" id="KW-0132">Cell division</keyword>
<sequence>MDSVAEVRTVSLLSSGGSLGQGRSAVDDDGVRRGRFSHLEPTRVFVGQCGGKGASSVRPPIGCKHVGGAVGGGGRGGGGGGAFAAAASRALKTPLLTRQLEKAKSFFPDAFHAGKSRRRPAAGGKIYGPPCRLAQADGGGAAPRRERGGGVPRMMGPPRVDATYSTNLASTADAVLEPPPLQGGRSAPPPQHHHQNLHHPSSQQQGGGSPASFSSASSSASLLTAAQQPALLAECLEITGGGVLEGHVRISGAKNSALAVLAGALCCEEPLMLRMVPDLHDIRRMFQVLQSVGAKVTRGMDGSESVVGIDASGLTSSEPCPDTVRKLRASFFVVGSLLARHGEAVVPLPGGCNIGARPIDLHVRGLEALGAREPEVVDLADFLISCGGHIKGAGTNCIVIQGVKRLHSTDFTIIPDRIEAGTFLVAGAICRSEITMSPICVRHLTAVVSKMRSIGCNMRFDRPDSLTILPPYDNLRGTDVTTLPYPGFPTDMQPQLMSLLCLCDGQSVVRETVFESRMRHVEELQKMGAKIKVTGSSAIISGGDYGSSLYGAPVIATDLRAGASLVLAGLAAGGITHIEGVHHIDRGYEKLDEKLRLLGAQIKRLSLIHI</sequence>
<dbReference type="CDD" id="cd01555">
    <property type="entry name" value="UdpNAET"/>
    <property type="match status" value="1"/>
</dbReference>
<dbReference type="EC" id="2.5.1.7" evidence="11"/>
<gene>
    <name evidence="18" type="ORF">CBR_g40882</name>
</gene>
<keyword evidence="9" id="KW-0961">Cell wall biogenesis/degradation</keyword>
<evidence type="ECO:0000256" key="6">
    <source>
        <dbReference type="ARBA" id="ARBA00022960"/>
    </source>
</evidence>
<evidence type="ECO:0000256" key="12">
    <source>
        <dbReference type="ARBA" id="ARBA00039754"/>
    </source>
</evidence>
<dbReference type="AlphaFoldDB" id="A0A388K298"/>
<dbReference type="InterPro" id="IPR005750">
    <property type="entry name" value="UDP_GlcNAc_COvinyl_MurA"/>
</dbReference>
<dbReference type="GO" id="GO:0008360">
    <property type="term" value="P:regulation of cell shape"/>
    <property type="evidence" value="ECO:0007669"/>
    <property type="project" value="UniProtKB-KW"/>
</dbReference>
<evidence type="ECO:0000256" key="4">
    <source>
        <dbReference type="ARBA" id="ARBA00022618"/>
    </source>
</evidence>
<evidence type="ECO:0000256" key="1">
    <source>
        <dbReference type="ARBA" id="ARBA00004496"/>
    </source>
</evidence>
<dbReference type="InterPro" id="IPR013792">
    <property type="entry name" value="RNA3'P_cycl/enolpyr_Trfase_a/b"/>
</dbReference>
<dbReference type="STRING" id="69332.A0A388K298"/>
<dbReference type="InterPro" id="IPR050068">
    <property type="entry name" value="MurA_subfamily"/>
</dbReference>
<feature type="region of interest" description="Disordered" evidence="16">
    <location>
        <begin position="114"/>
        <end position="163"/>
    </location>
</feature>
<evidence type="ECO:0000259" key="17">
    <source>
        <dbReference type="Pfam" id="PF00275"/>
    </source>
</evidence>
<reference evidence="18 19" key="1">
    <citation type="journal article" date="2018" name="Cell">
        <title>The Chara Genome: Secondary Complexity and Implications for Plant Terrestrialization.</title>
        <authorList>
            <person name="Nishiyama T."/>
            <person name="Sakayama H."/>
            <person name="Vries J.D."/>
            <person name="Buschmann H."/>
            <person name="Saint-Marcoux D."/>
            <person name="Ullrich K.K."/>
            <person name="Haas F.B."/>
            <person name="Vanderstraeten L."/>
            <person name="Becker D."/>
            <person name="Lang D."/>
            <person name="Vosolsobe S."/>
            <person name="Rombauts S."/>
            <person name="Wilhelmsson P.K.I."/>
            <person name="Janitza P."/>
            <person name="Kern R."/>
            <person name="Heyl A."/>
            <person name="Rumpler F."/>
            <person name="Villalobos L.I.A.C."/>
            <person name="Clay J.M."/>
            <person name="Skokan R."/>
            <person name="Toyoda A."/>
            <person name="Suzuki Y."/>
            <person name="Kagoshima H."/>
            <person name="Schijlen E."/>
            <person name="Tajeshwar N."/>
            <person name="Catarino B."/>
            <person name="Hetherington A.J."/>
            <person name="Saltykova A."/>
            <person name="Bonnot C."/>
            <person name="Breuninger H."/>
            <person name="Symeonidi A."/>
            <person name="Radhakrishnan G.V."/>
            <person name="Van Nieuwerburgh F."/>
            <person name="Deforce D."/>
            <person name="Chang C."/>
            <person name="Karol K.G."/>
            <person name="Hedrich R."/>
            <person name="Ulvskov P."/>
            <person name="Glockner G."/>
            <person name="Delwiche C.F."/>
            <person name="Petrasek J."/>
            <person name="Van de Peer Y."/>
            <person name="Friml J."/>
            <person name="Beilby M."/>
            <person name="Dolan L."/>
            <person name="Kohara Y."/>
            <person name="Sugano S."/>
            <person name="Fujiyama A."/>
            <person name="Delaux P.-M."/>
            <person name="Quint M."/>
            <person name="TheiBen G."/>
            <person name="Hagemann M."/>
            <person name="Harholt J."/>
            <person name="Dunand C."/>
            <person name="Zachgo S."/>
            <person name="Langdale J."/>
            <person name="Maumus F."/>
            <person name="Straeten D.V.D."/>
            <person name="Gould S.B."/>
            <person name="Rensing S.A."/>
        </authorList>
    </citation>
    <scope>NUCLEOTIDE SEQUENCE [LARGE SCALE GENOMIC DNA]</scope>
    <source>
        <strain evidence="18 19">S276</strain>
    </source>
</reference>
<dbReference type="GO" id="GO:0008760">
    <property type="term" value="F:UDP-N-acetylglucosamine 1-carboxyvinyltransferase activity"/>
    <property type="evidence" value="ECO:0007669"/>
    <property type="project" value="UniProtKB-EC"/>
</dbReference>
<dbReference type="GO" id="GO:0005737">
    <property type="term" value="C:cytoplasm"/>
    <property type="evidence" value="ECO:0007669"/>
    <property type="project" value="UniProtKB-SubCell"/>
</dbReference>
<comment type="pathway">
    <text evidence="2">Cell wall biogenesis; peptidoglycan biosynthesis.</text>
</comment>